<evidence type="ECO:0000313" key="6">
    <source>
        <dbReference type="EMBL" id="MBO1319327.1"/>
    </source>
</evidence>
<dbReference type="InterPro" id="IPR015422">
    <property type="entry name" value="PyrdxlP-dep_Trfase_small"/>
</dbReference>
<dbReference type="CDD" id="cd00614">
    <property type="entry name" value="CGS_like"/>
    <property type="match status" value="1"/>
</dbReference>
<protein>
    <submittedName>
        <fullName evidence="6">PLP-dependent transferase</fullName>
    </submittedName>
</protein>
<dbReference type="FunFam" id="3.40.640.10:FF:000046">
    <property type="entry name" value="Cystathionine gamma-lyase"/>
    <property type="match status" value="1"/>
</dbReference>
<keyword evidence="2 3" id="KW-0663">Pyridoxal phosphate</keyword>
<dbReference type="EMBL" id="JAFREP010000010">
    <property type="protein sequence ID" value="MBO1319327.1"/>
    <property type="molecule type" value="Genomic_DNA"/>
</dbReference>
<dbReference type="GO" id="GO:0003962">
    <property type="term" value="F:cystathionine gamma-synthase activity"/>
    <property type="evidence" value="ECO:0007669"/>
    <property type="project" value="TreeGrafter"/>
</dbReference>
<feature type="modified residue" description="N6-(pyridoxal phosphate)lysine" evidence="3">
    <location>
        <position position="223"/>
    </location>
</feature>
<dbReference type="Gene3D" id="3.90.1150.10">
    <property type="entry name" value="Aspartate Aminotransferase, domain 1"/>
    <property type="match status" value="1"/>
</dbReference>
<dbReference type="GO" id="GO:0009086">
    <property type="term" value="P:methionine biosynthetic process"/>
    <property type="evidence" value="ECO:0007669"/>
    <property type="project" value="UniProtKB-ARBA"/>
</dbReference>
<proteinExistence type="inferred from homology"/>
<feature type="region of interest" description="Disordered" evidence="5">
    <location>
        <begin position="22"/>
        <end position="50"/>
    </location>
</feature>
<keyword evidence="6" id="KW-0808">Transferase</keyword>
<sequence length="419" mass="46272">MSTEFDALFPESDVPFPYRCSNIDPNRKREPEGFATRSIHNGGDYRDQTGAVTPPIYATSTFEYGNAGGFDYTRSGNPNFRNLESVLQSLEKAEYATVFSSGVAAITAVVSTLQSGDTVLAEENVYGCTFRLFDRVFKKFGVDVTYMDFTDEANFEAIERLRPRLVWLESPTNPLLKIIDIERAAVHCHRAGATLLVDNTFASGFTQQPLQLGAHLSLSSTTKYINGHSDCLGGVVCTNDPKWAEELVFAQKALGLNPSPFDTWLIARGVKTLALRMKQHQANARGLAEWLEKKPGVKWVRYPGIPSHPDYMLACRQMRGGGSGVVVADLGLPLEQTRAFLQQLRFFKMAESLGGVESLICHPASMTHASVPREVREKVGITDAVVRFSVGIEELDDLLADLEAGFERVGAYARSYHLT</sequence>
<comment type="cofactor">
    <cofactor evidence="1 4">
        <name>pyridoxal 5'-phosphate</name>
        <dbReference type="ChEBI" id="CHEBI:597326"/>
    </cofactor>
</comment>
<reference evidence="6" key="1">
    <citation type="submission" date="2021-03" db="EMBL/GenBank/DDBJ databases">
        <authorList>
            <person name="Wang G."/>
        </authorList>
    </citation>
    <scope>NUCLEOTIDE SEQUENCE</scope>
    <source>
        <strain evidence="6">KCTC 12899</strain>
    </source>
</reference>
<dbReference type="FunFam" id="3.90.1150.10:FF:000033">
    <property type="entry name" value="Cystathionine gamma-synthase"/>
    <property type="match status" value="1"/>
</dbReference>
<accession>A0A8J7Q2H1</accession>
<dbReference type="PANTHER" id="PTHR11808:SF75">
    <property type="entry name" value="CYSTATHIONINE GAMMA-SYNTHASE"/>
    <property type="match status" value="1"/>
</dbReference>
<dbReference type="Proteomes" id="UP000664417">
    <property type="component" value="Unassembled WGS sequence"/>
</dbReference>
<dbReference type="GO" id="GO:0004123">
    <property type="term" value="F:cystathionine gamma-lyase activity"/>
    <property type="evidence" value="ECO:0007669"/>
    <property type="project" value="TreeGrafter"/>
</dbReference>
<gene>
    <name evidence="6" type="ORF">J3U88_12715</name>
</gene>
<dbReference type="GO" id="GO:0005737">
    <property type="term" value="C:cytoplasm"/>
    <property type="evidence" value="ECO:0007669"/>
    <property type="project" value="TreeGrafter"/>
</dbReference>
<dbReference type="PANTHER" id="PTHR11808">
    <property type="entry name" value="TRANS-SULFURATION ENZYME FAMILY MEMBER"/>
    <property type="match status" value="1"/>
</dbReference>
<comment type="similarity">
    <text evidence="4">Belongs to the trans-sulfuration enzymes family.</text>
</comment>
<dbReference type="PIRSF" id="PIRSF001434">
    <property type="entry name" value="CGS"/>
    <property type="match status" value="1"/>
</dbReference>
<dbReference type="InterPro" id="IPR015424">
    <property type="entry name" value="PyrdxlP-dep_Trfase"/>
</dbReference>
<comment type="caution">
    <text evidence="6">The sequence shown here is derived from an EMBL/GenBank/DDBJ whole genome shotgun (WGS) entry which is preliminary data.</text>
</comment>
<dbReference type="InterPro" id="IPR015421">
    <property type="entry name" value="PyrdxlP-dep_Trfase_major"/>
</dbReference>
<evidence type="ECO:0000256" key="3">
    <source>
        <dbReference type="PIRSR" id="PIRSR001434-2"/>
    </source>
</evidence>
<organism evidence="6 7">
    <name type="scientific">Acanthopleuribacter pedis</name>
    <dbReference type="NCBI Taxonomy" id="442870"/>
    <lineage>
        <taxon>Bacteria</taxon>
        <taxon>Pseudomonadati</taxon>
        <taxon>Acidobacteriota</taxon>
        <taxon>Holophagae</taxon>
        <taxon>Acanthopleuribacterales</taxon>
        <taxon>Acanthopleuribacteraceae</taxon>
        <taxon>Acanthopleuribacter</taxon>
    </lineage>
</organism>
<dbReference type="GO" id="GO:0019346">
    <property type="term" value="P:transsulfuration"/>
    <property type="evidence" value="ECO:0007669"/>
    <property type="project" value="InterPro"/>
</dbReference>
<evidence type="ECO:0000256" key="5">
    <source>
        <dbReference type="SAM" id="MobiDB-lite"/>
    </source>
</evidence>
<dbReference type="InterPro" id="IPR000277">
    <property type="entry name" value="Cys/Met-Metab_PyrdxlP-dep_enz"/>
</dbReference>
<evidence type="ECO:0000313" key="7">
    <source>
        <dbReference type="Proteomes" id="UP000664417"/>
    </source>
</evidence>
<evidence type="ECO:0000256" key="2">
    <source>
        <dbReference type="ARBA" id="ARBA00022898"/>
    </source>
</evidence>
<dbReference type="SUPFAM" id="SSF53383">
    <property type="entry name" value="PLP-dependent transferases"/>
    <property type="match status" value="1"/>
</dbReference>
<dbReference type="RefSeq" id="WP_207859148.1">
    <property type="nucleotide sequence ID" value="NZ_JAFREP010000010.1"/>
</dbReference>
<dbReference type="AlphaFoldDB" id="A0A8J7Q2H1"/>
<dbReference type="Pfam" id="PF01053">
    <property type="entry name" value="Cys_Met_Meta_PP"/>
    <property type="match status" value="1"/>
</dbReference>
<evidence type="ECO:0000256" key="4">
    <source>
        <dbReference type="RuleBase" id="RU362118"/>
    </source>
</evidence>
<dbReference type="GO" id="GO:0019343">
    <property type="term" value="P:cysteine biosynthetic process via cystathionine"/>
    <property type="evidence" value="ECO:0007669"/>
    <property type="project" value="TreeGrafter"/>
</dbReference>
<dbReference type="Gene3D" id="3.40.640.10">
    <property type="entry name" value="Type I PLP-dependent aspartate aminotransferase-like (Major domain)"/>
    <property type="match status" value="1"/>
</dbReference>
<name>A0A8J7Q2H1_9BACT</name>
<keyword evidence="7" id="KW-1185">Reference proteome</keyword>
<evidence type="ECO:0000256" key="1">
    <source>
        <dbReference type="ARBA" id="ARBA00001933"/>
    </source>
</evidence>
<dbReference type="GO" id="GO:0030170">
    <property type="term" value="F:pyridoxal phosphate binding"/>
    <property type="evidence" value="ECO:0007669"/>
    <property type="project" value="InterPro"/>
</dbReference>